<evidence type="ECO:0000256" key="2">
    <source>
        <dbReference type="ARBA" id="ARBA00022475"/>
    </source>
</evidence>
<gene>
    <name evidence="9" type="primary">xrtN</name>
    <name evidence="9" type="ORF">ACFSUS_08895</name>
</gene>
<organism evidence="9 10">
    <name type="scientific">Spirosoma soli</name>
    <dbReference type="NCBI Taxonomy" id="1770529"/>
    <lineage>
        <taxon>Bacteria</taxon>
        <taxon>Pseudomonadati</taxon>
        <taxon>Bacteroidota</taxon>
        <taxon>Cytophagia</taxon>
        <taxon>Cytophagales</taxon>
        <taxon>Cytophagaceae</taxon>
        <taxon>Spirosoma</taxon>
    </lineage>
</organism>
<evidence type="ECO:0000256" key="5">
    <source>
        <dbReference type="ARBA" id="ARBA00022801"/>
    </source>
</evidence>
<keyword evidence="4 8" id="KW-0812">Transmembrane</keyword>
<dbReference type="InterPro" id="IPR026392">
    <property type="entry name" value="Exo/Archaeosortase_dom"/>
</dbReference>
<dbReference type="EMBL" id="JBHULN010000004">
    <property type="protein sequence ID" value="MFD2570746.1"/>
    <property type="molecule type" value="Genomic_DNA"/>
</dbReference>
<dbReference type="InterPro" id="IPR031006">
    <property type="entry name" value="Exosort_XrtN"/>
</dbReference>
<evidence type="ECO:0000313" key="9">
    <source>
        <dbReference type="EMBL" id="MFD2570746.1"/>
    </source>
</evidence>
<evidence type="ECO:0000256" key="6">
    <source>
        <dbReference type="ARBA" id="ARBA00022989"/>
    </source>
</evidence>
<comment type="caution">
    <text evidence="9">The sequence shown here is derived from an EMBL/GenBank/DDBJ whole genome shotgun (WGS) entry which is preliminary data.</text>
</comment>
<comment type="subcellular location">
    <subcellularLocation>
        <location evidence="1">Cell membrane</location>
        <topology evidence="1">Multi-pass membrane protein</topology>
    </subcellularLocation>
</comment>
<protein>
    <submittedName>
        <fullName evidence="9">Exosortase N</fullName>
        <ecNumber evidence="9">3.4.22.-</ecNumber>
    </submittedName>
</protein>
<proteinExistence type="predicted"/>
<keyword evidence="5 9" id="KW-0378">Hydrolase</keyword>
<evidence type="ECO:0000256" key="4">
    <source>
        <dbReference type="ARBA" id="ARBA00022692"/>
    </source>
</evidence>
<evidence type="ECO:0000256" key="7">
    <source>
        <dbReference type="ARBA" id="ARBA00023136"/>
    </source>
</evidence>
<dbReference type="RefSeq" id="WP_381521684.1">
    <property type="nucleotide sequence ID" value="NZ_JBHULN010000004.1"/>
</dbReference>
<sequence>MLSIDLTTWLTVGLLVFAGRRSPWTGRLVVLLLLSPGLRYVSALFTFPIRLTLSNWAGAFLRTAGLQVSVDGNVLVRSGQEMAVDPACMGLQMTGTSLLVALFLLIWAEKQLQKQVPISWAIAYGLTAFGLTILCNLFRIIILVAFGILPGTWAHEAVGLLCVAVYAWLPASGLATFLVTQFGRRQEIVTHPIWSMRWSLLTLAAGFGLMAYTARPTKPMTDPCSLKYQYGYASFLCKPLPNGFVQLSKPNILVYLKPLPDWYSLEHNPAVCWRGSGYELGRVRETVLDGHPAYVGELRKSGKTLQTAWWFSNGQHTMVSQLEVRTRMLRGEANFSLVNVTTLSKHDR</sequence>
<keyword evidence="7 8" id="KW-0472">Membrane</keyword>
<accession>A0ABW5M348</accession>
<dbReference type="GO" id="GO:0016787">
    <property type="term" value="F:hydrolase activity"/>
    <property type="evidence" value="ECO:0007669"/>
    <property type="project" value="UniProtKB-KW"/>
</dbReference>
<keyword evidence="3" id="KW-0645">Protease</keyword>
<dbReference type="NCBIfam" id="TIGR04476">
    <property type="entry name" value="exosort_XrtN"/>
    <property type="match status" value="1"/>
</dbReference>
<dbReference type="Pfam" id="PF09721">
    <property type="entry name" value="Exosortase_EpsH"/>
    <property type="match status" value="1"/>
</dbReference>
<keyword evidence="6 8" id="KW-1133">Transmembrane helix</keyword>
<name>A0ABW5M348_9BACT</name>
<reference evidence="10" key="1">
    <citation type="journal article" date="2019" name="Int. J. Syst. Evol. Microbiol.">
        <title>The Global Catalogue of Microorganisms (GCM) 10K type strain sequencing project: providing services to taxonomists for standard genome sequencing and annotation.</title>
        <authorList>
            <consortium name="The Broad Institute Genomics Platform"/>
            <consortium name="The Broad Institute Genome Sequencing Center for Infectious Disease"/>
            <person name="Wu L."/>
            <person name="Ma J."/>
        </authorList>
    </citation>
    <scope>NUCLEOTIDE SEQUENCE [LARGE SCALE GENOMIC DNA]</scope>
    <source>
        <strain evidence="10">KCTC 42805</strain>
    </source>
</reference>
<evidence type="ECO:0000313" key="10">
    <source>
        <dbReference type="Proteomes" id="UP001597469"/>
    </source>
</evidence>
<evidence type="ECO:0000256" key="1">
    <source>
        <dbReference type="ARBA" id="ARBA00004651"/>
    </source>
</evidence>
<feature type="transmembrane region" description="Helical" evidence="8">
    <location>
        <begin position="158"/>
        <end position="182"/>
    </location>
</feature>
<dbReference type="Proteomes" id="UP001597469">
    <property type="component" value="Unassembled WGS sequence"/>
</dbReference>
<feature type="transmembrane region" description="Helical" evidence="8">
    <location>
        <begin position="194"/>
        <end position="214"/>
    </location>
</feature>
<dbReference type="EC" id="3.4.22.-" evidence="9"/>
<feature type="transmembrane region" description="Helical" evidence="8">
    <location>
        <begin position="120"/>
        <end position="146"/>
    </location>
</feature>
<keyword evidence="2" id="KW-1003">Cell membrane</keyword>
<evidence type="ECO:0000256" key="3">
    <source>
        <dbReference type="ARBA" id="ARBA00022670"/>
    </source>
</evidence>
<feature type="transmembrane region" description="Helical" evidence="8">
    <location>
        <begin position="89"/>
        <end position="108"/>
    </location>
</feature>
<dbReference type="InterPro" id="IPR019127">
    <property type="entry name" value="Exosortase"/>
</dbReference>
<evidence type="ECO:0000256" key="8">
    <source>
        <dbReference type="SAM" id="Phobius"/>
    </source>
</evidence>
<dbReference type="NCBIfam" id="TIGR04178">
    <property type="entry name" value="exo_archaeo"/>
    <property type="match status" value="1"/>
</dbReference>
<keyword evidence="10" id="KW-1185">Reference proteome</keyword>